<keyword evidence="3" id="KW-1185">Reference proteome</keyword>
<name>A0A4U1IMK4_9BACT</name>
<evidence type="ECO:0000313" key="2">
    <source>
        <dbReference type="EMBL" id="TKC95271.1"/>
    </source>
</evidence>
<organism evidence="2 3">
    <name type="scientific">Polyangium fumosum</name>
    <dbReference type="NCBI Taxonomy" id="889272"/>
    <lineage>
        <taxon>Bacteria</taxon>
        <taxon>Pseudomonadati</taxon>
        <taxon>Myxococcota</taxon>
        <taxon>Polyangia</taxon>
        <taxon>Polyangiales</taxon>
        <taxon>Polyangiaceae</taxon>
        <taxon>Polyangium</taxon>
    </lineage>
</organism>
<dbReference type="RefSeq" id="WP_136935710.1">
    <property type="nucleotide sequence ID" value="NZ_SSMQ01000097.1"/>
</dbReference>
<evidence type="ECO:0000313" key="3">
    <source>
        <dbReference type="Proteomes" id="UP000309215"/>
    </source>
</evidence>
<protein>
    <submittedName>
        <fullName evidence="2">Uncharacterized protein</fullName>
    </submittedName>
</protein>
<keyword evidence="1" id="KW-0732">Signal</keyword>
<reference evidence="2 3" key="1">
    <citation type="submission" date="2019-04" db="EMBL/GenBank/DDBJ databases">
        <authorList>
            <person name="Li Y."/>
            <person name="Wang J."/>
        </authorList>
    </citation>
    <scope>NUCLEOTIDE SEQUENCE [LARGE SCALE GENOMIC DNA]</scope>
    <source>
        <strain evidence="2 3">DSM 14668</strain>
    </source>
</reference>
<evidence type="ECO:0000256" key="1">
    <source>
        <dbReference type="SAM" id="SignalP"/>
    </source>
</evidence>
<comment type="caution">
    <text evidence="2">The sequence shown here is derived from an EMBL/GenBank/DDBJ whole genome shotgun (WGS) entry which is preliminary data.</text>
</comment>
<gene>
    <name evidence="2" type="ORF">E8A74_46935</name>
</gene>
<sequence>MKRRIVPPLCIVMVASVIAIQTARNPGPARSPGEGAGPAKATSIPCPDATRALLDGLDVGQDLGGYRVTYVRCTKPEVIEVELDKGGTSLLLLVAEPGAVPHTSPKQTTKHHLFYNRRGAQDGPPTNEEIFELLGLLAKRVEAAEQR</sequence>
<feature type="chain" id="PRO_5020946037" evidence="1">
    <location>
        <begin position="20"/>
        <end position="147"/>
    </location>
</feature>
<dbReference type="AlphaFoldDB" id="A0A4U1IMK4"/>
<dbReference type="EMBL" id="SSMQ01000097">
    <property type="protein sequence ID" value="TKC95271.1"/>
    <property type="molecule type" value="Genomic_DNA"/>
</dbReference>
<proteinExistence type="predicted"/>
<feature type="signal peptide" evidence="1">
    <location>
        <begin position="1"/>
        <end position="19"/>
    </location>
</feature>
<dbReference type="Proteomes" id="UP000309215">
    <property type="component" value="Unassembled WGS sequence"/>
</dbReference>
<accession>A0A4U1IMK4</accession>